<sequence length="678" mass="77559">MTAETLIYIILSGILALFIALFQYRYKSKTKNIKLNSVFSFLRFLTIFAILLLIVNPKFEQIKVYAEKPNLVLAVDNSGSIKHLNREKVARELFETIIKNDELNNKFNISTYTFGNAIKALDSLTFDESETNVNSAFSQLSQIYKSSVAPTIIVTDGNQTFGNDYQFAHNFYKQAIYPIILGDTITYTDLKIQQLNVNKYAYLKNRFPVEAILVYNGDNNVNAVLEVKKGNTTVYSQSVSFSKIDNSKVVNLTLPANTIGTNSYKVHLVPIENEKNKVNNSKNFAVEIIDQKTKIAFVTDMLHPDIGALKKSIESNEQRSVSILNPNENLNQINDFQLVIVNQPNNKFKSLFEELDKLNKNRFVIVGTKTDLGFLNAINKNYSHEIVLQTEEYQTDFNLNFTPFQIEDIDFESFPPLNSNYGGITFNVPSQSILNKRIGNVSLEQPLLTTFEISSRREAVLFGENIWKWRAQSYLNSKSFNEFDNFIGKLIQYLASGKRRNRLNLDYESFYIGNRGVIVNAQFFDNNYVFDDRETLNITVKDKLSNNEVRFPFVLKNNNYQVDLSSLPASEYNFTVKATNENISKSGAFSILEYNVEQQFLNANVTKLKQLATNSDGKSYFVDNTDALINDLISDNRYVSIQKSHKNTIPLIDWKYLLAIIALCLSAEWFLRKYNGLI</sequence>
<dbReference type="OrthoDB" id="9763076at2"/>
<comment type="caution">
    <text evidence="2">The sequence shown here is derived from an EMBL/GenBank/DDBJ whole genome shotgun (WGS) entry which is preliminary data.</text>
</comment>
<keyword evidence="1" id="KW-0812">Transmembrane</keyword>
<keyword evidence="1" id="KW-1133">Transmembrane helix</keyword>
<dbReference type="PANTHER" id="PTHR37947:SF1">
    <property type="entry name" value="BLL2462 PROTEIN"/>
    <property type="match status" value="1"/>
</dbReference>
<evidence type="ECO:0000256" key="1">
    <source>
        <dbReference type="SAM" id="Phobius"/>
    </source>
</evidence>
<proteinExistence type="predicted"/>
<dbReference type="EMBL" id="VRKQ01000008">
    <property type="protein sequence ID" value="TXG39747.1"/>
    <property type="molecule type" value="Genomic_DNA"/>
</dbReference>
<reference evidence="2 3" key="1">
    <citation type="submission" date="2019-08" db="EMBL/GenBank/DDBJ databases">
        <title>Seonamhaeicola sediminis sp. nov., isolated from marine sediment.</title>
        <authorList>
            <person name="Cao W.R."/>
        </authorList>
    </citation>
    <scope>NUCLEOTIDE SEQUENCE [LARGE SCALE GENOMIC DNA]</scope>
    <source>
        <strain evidence="2 3">1505</strain>
    </source>
</reference>
<dbReference type="AlphaFoldDB" id="A0A5C7GNU6"/>
<keyword evidence="3" id="KW-1185">Reference proteome</keyword>
<dbReference type="Proteomes" id="UP000321080">
    <property type="component" value="Unassembled WGS sequence"/>
</dbReference>
<accession>A0A5C7GNU6</accession>
<keyword evidence="1" id="KW-0472">Membrane</keyword>
<dbReference type="PANTHER" id="PTHR37947">
    <property type="entry name" value="BLL2462 PROTEIN"/>
    <property type="match status" value="1"/>
</dbReference>
<feature type="transmembrane region" description="Helical" evidence="1">
    <location>
        <begin position="6"/>
        <end position="26"/>
    </location>
</feature>
<dbReference type="SUPFAM" id="SSF53300">
    <property type="entry name" value="vWA-like"/>
    <property type="match status" value="1"/>
</dbReference>
<evidence type="ECO:0000313" key="3">
    <source>
        <dbReference type="Proteomes" id="UP000321080"/>
    </source>
</evidence>
<dbReference type="InterPro" id="IPR036465">
    <property type="entry name" value="vWFA_dom_sf"/>
</dbReference>
<protein>
    <submittedName>
        <fullName evidence="2">VWA domain-containing protein</fullName>
    </submittedName>
</protein>
<name>A0A5C7GNU6_9FLAO</name>
<organism evidence="2 3">
    <name type="scientific">Seonamhaeicola maritimus</name>
    <dbReference type="NCBI Taxonomy" id="2591822"/>
    <lineage>
        <taxon>Bacteria</taxon>
        <taxon>Pseudomonadati</taxon>
        <taxon>Bacteroidota</taxon>
        <taxon>Flavobacteriia</taxon>
        <taxon>Flavobacteriales</taxon>
        <taxon>Flavobacteriaceae</taxon>
    </lineage>
</organism>
<feature type="transmembrane region" description="Helical" evidence="1">
    <location>
        <begin position="38"/>
        <end position="55"/>
    </location>
</feature>
<evidence type="ECO:0000313" key="2">
    <source>
        <dbReference type="EMBL" id="TXG39747.1"/>
    </source>
</evidence>
<gene>
    <name evidence="2" type="ORF">FUA22_07730</name>
</gene>